<feature type="non-terminal residue" evidence="10">
    <location>
        <position position="92"/>
    </location>
</feature>
<evidence type="ECO:0000256" key="7">
    <source>
        <dbReference type="ARBA" id="ARBA00023136"/>
    </source>
</evidence>
<evidence type="ECO:0000313" key="10">
    <source>
        <dbReference type="EMBL" id="MBA0849844.1"/>
    </source>
</evidence>
<evidence type="ECO:0000256" key="6">
    <source>
        <dbReference type="ARBA" id="ARBA00022989"/>
    </source>
</evidence>
<reference evidence="10 11" key="1">
    <citation type="journal article" date="2019" name="Genome Biol. Evol.">
        <title>Insights into the evolution of the New World diploid cottons (Gossypium, subgenus Houzingenia) based on genome sequencing.</title>
        <authorList>
            <person name="Grover C.E."/>
            <person name="Arick M.A. 2nd"/>
            <person name="Thrash A."/>
            <person name="Conover J.L."/>
            <person name="Sanders W.S."/>
            <person name="Peterson D.G."/>
            <person name="Frelichowski J.E."/>
            <person name="Scheffler J.A."/>
            <person name="Scheffler B.E."/>
            <person name="Wendel J.F."/>
        </authorList>
    </citation>
    <scope>NUCLEOTIDE SEQUENCE [LARGE SCALE GENOMIC DNA]</scope>
    <source>
        <strain evidence="10">1</strain>
        <tissue evidence="10">Leaf</tissue>
    </source>
</reference>
<evidence type="ECO:0000256" key="4">
    <source>
        <dbReference type="ARBA" id="ARBA00022729"/>
    </source>
</evidence>
<comment type="subcellular location">
    <subcellularLocation>
        <location evidence="1">Membrane</location>
        <topology evidence="1">Single-pass type I membrane protein</topology>
    </subcellularLocation>
</comment>
<dbReference type="Gene3D" id="3.80.10.10">
    <property type="entry name" value="Ribonuclease Inhibitor"/>
    <property type="match status" value="1"/>
</dbReference>
<keyword evidence="8" id="KW-0675">Receptor</keyword>
<dbReference type="AlphaFoldDB" id="A0A7J9KTV6"/>
<dbReference type="InterPro" id="IPR032675">
    <property type="entry name" value="LRR_dom_sf"/>
</dbReference>
<evidence type="ECO:0000313" key="11">
    <source>
        <dbReference type="Proteomes" id="UP000593576"/>
    </source>
</evidence>
<gene>
    <name evidence="10" type="ORF">Goshw_021398</name>
</gene>
<dbReference type="PANTHER" id="PTHR27000">
    <property type="entry name" value="LEUCINE-RICH REPEAT RECEPTOR-LIKE PROTEIN KINASE FAMILY PROTEIN-RELATED"/>
    <property type="match status" value="1"/>
</dbReference>
<keyword evidence="9" id="KW-0325">Glycoprotein</keyword>
<dbReference type="OrthoDB" id="1706439at2759"/>
<dbReference type="GO" id="GO:0016020">
    <property type="term" value="C:membrane"/>
    <property type="evidence" value="ECO:0007669"/>
    <property type="project" value="UniProtKB-SubCell"/>
</dbReference>
<keyword evidence="5" id="KW-0677">Repeat</keyword>
<keyword evidence="4" id="KW-0732">Signal</keyword>
<proteinExistence type="predicted"/>
<dbReference type="InterPro" id="IPR001611">
    <property type="entry name" value="Leu-rich_rpt"/>
</dbReference>
<keyword evidence="2" id="KW-0433">Leucine-rich repeat</keyword>
<accession>A0A7J9KTV6</accession>
<keyword evidence="6" id="KW-1133">Transmembrane helix</keyword>
<name>A0A7J9KTV6_GOSSC</name>
<organism evidence="10 11">
    <name type="scientific">Gossypium schwendimanii</name>
    <name type="common">Cotton</name>
    <dbReference type="NCBI Taxonomy" id="34291"/>
    <lineage>
        <taxon>Eukaryota</taxon>
        <taxon>Viridiplantae</taxon>
        <taxon>Streptophyta</taxon>
        <taxon>Embryophyta</taxon>
        <taxon>Tracheophyta</taxon>
        <taxon>Spermatophyta</taxon>
        <taxon>Magnoliopsida</taxon>
        <taxon>eudicotyledons</taxon>
        <taxon>Gunneridae</taxon>
        <taxon>Pentapetalae</taxon>
        <taxon>rosids</taxon>
        <taxon>malvids</taxon>
        <taxon>Malvales</taxon>
        <taxon>Malvaceae</taxon>
        <taxon>Malvoideae</taxon>
        <taxon>Gossypium</taxon>
    </lineage>
</organism>
<dbReference type="SUPFAM" id="SSF52058">
    <property type="entry name" value="L domain-like"/>
    <property type="match status" value="1"/>
</dbReference>
<dbReference type="EMBL" id="JABFAF010000002">
    <property type="protein sequence ID" value="MBA0849844.1"/>
    <property type="molecule type" value="Genomic_DNA"/>
</dbReference>
<comment type="caution">
    <text evidence="10">The sequence shown here is derived from an EMBL/GenBank/DDBJ whole genome shotgun (WGS) entry which is preliminary data.</text>
</comment>
<dbReference type="Proteomes" id="UP000593576">
    <property type="component" value="Unassembled WGS sequence"/>
</dbReference>
<evidence type="ECO:0000256" key="3">
    <source>
        <dbReference type="ARBA" id="ARBA00022692"/>
    </source>
</evidence>
<dbReference type="Pfam" id="PF13855">
    <property type="entry name" value="LRR_8"/>
    <property type="match status" value="1"/>
</dbReference>
<sequence length="92" mass="10727">MFDYLPRLQQLYLEGNKLSGKIPLGLFKCKELEYISLADNRLEEILPKEIGNLTILRILYLDNNLFEGKRKAVGCYFNLLSFSNCNICFVWS</sequence>
<evidence type="ECO:0000256" key="5">
    <source>
        <dbReference type="ARBA" id="ARBA00022737"/>
    </source>
</evidence>
<dbReference type="PANTHER" id="PTHR27000:SF787">
    <property type="entry name" value="RECEPTOR-LIKE PROTEIN 39"/>
    <property type="match status" value="1"/>
</dbReference>
<keyword evidence="11" id="KW-1185">Reference proteome</keyword>
<evidence type="ECO:0000256" key="9">
    <source>
        <dbReference type="ARBA" id="ARBA00023180"/>
    </source>
</evidence>
<keyword evidence="3" id="KW-0812">Transmembrane</keyword>
<evidence type="ECO:0000256" key="8">
    <source>
        <dbReference type="ARBA" id="ARBA00023170"/>
    </source>
</evidence>
<evidence type="ECO:0000256" key="2">
    <source>
        <dbReference type="ARBA" id="ARBA00022614"/>
    </source>
</evidence>
<keyword evidence="7" id="KW-0472">Membrane</keyword>
<protein>
    <submittedName>
        <fullName evidence="10">Uncharacterized protein</fullName>
    </submittedName>
</protein>
<evidence type="ECO:0000256" key="1">
    <source>
        <dbReference type="ARBA" id="ARBA00004479"/>
    </source>
</evidence>